<reference evidence="3 4" key="1">
    <citation type="submission" date="2024-09" db="EMBL/GenBank/DDBJ databases">
        <title>Chromosome-scale assembly of Riccia fluitans.</title>
        <authorList>
            <person name="Paukszto L."/>
            <person name="Sawicki J."/>
            <person name="Karawczyk K."/>
            <person name="Piernik-Szablinska J."/>
            <person name="Szczecinska M."/>
            <person name="Mazdziarz M."/>
        </authorList>
    </citation>
    <scope>NUCLEOTIDE SEQUENCE [LARGE SCALE GENOMIC DNA]</scope>
    <source>
        <strain evidence="3">Rf_01</strain>
        <tissue evidence="3">Aerial parts of the thallus</tissue>
    </source>
</reference>
<sequence length="1068" mass="117906">MFTELYRRLFGRDQLKFLGSKVKARAYRATISGYISSLFYSLTLLGCSSGMEDLCLFHNDEEDHGQFGSGLKLKSFISEEISYPPERKQDSLEGEGGDAHPKSAPDSDKALVTEASDEEKRKDVNETDTSGATSEVTHMLGSAGEDALLGHTEMVREEFGDIDTTDMCFEECVVSSPPRVEDATKTEARLEYESTYLESLSDRDGMLIESVPAPSPASFFRSDTMHVSRDNTSFVGDGDTWRQLSSPQEHAVYHRSCNQFDLTENRGVEFISEKEATEGTLAEESISCQPVRMEKAEFNDVSTLGFAADSQENCQFSEPLAGIENHPAQSNTTLGSHSNLVRDGLCLRSALSDPITGAFLDDAMVAQCGHSFGSGSLQKVMETHVCITCGATTSPDLLFPNFALRTAVMAYKEEQEQMTITGLKRKREVPEQDEASEASKLERGNKRTPERFVGREAVISTQCLNGWYLVKTLDTGESVRLQYRSLQKLGDTEIPSTSMRDYFLPEQRRDCSGSPTERVPTKAVAFGELESACPDGPPNTGNGTLDEQNVKESNPTKLLGSSITMEDNLTPQYIANDLPSNQERNIGDHFIEEGPKVTEVSGHEDTDILRCDATVDKAVSVPALENFKTDLPNGDSTFHKISGDDRMAEDGRPGEANFKLRVEEKTDLRLAHASVGEETPPSEMLPTDPVQDANDQGCPTGSKDQESNVYSLRTSSRRTSRHLRNSLPARVCEKVLDPYRKVYGSGCRRGVVRGLDLDVANPDGGPGGTVVNDIGQGSASSSSEARRGGSLESGEHGRETKVKSSCDIFPLMRNEMLKLEKQIPRYYLTNSWRSNRREWRKAVKASFTVLELGSLVQEFRRALLLSAPGGMTDEEFQRHLAAINESRHVDLLVTVWEKLNVDLCRCLNSRPKISSTLDHSFWERLLNVEAKDLSELDLSGDDQSVSFNQMTVTITTSSCVVDECQQSADQNMKSLLSSTMMSLQKQSQMELQSFKEALEQEKRHIIAKLARLDNSSLVGNSLTGGLPPEEGSDIKKMLTVRFSMPGQCDGVFSTQDVDGEATDMSDFD</sequence>
<feature type="compositionally biased region" description="Basic and acidic residues" evidence="1">
    <location>
        <begin position="85"/>
        <end position="111"/>
    </location>
</feature>
<feature type="region of interest" description="Disordered" evidence="1">
    <location>
        <begin position="763"/>
        <end position="799"/>
    </location>
</feature>
<dbReference type="PANTHER" id="PTHR33644:SF5">
    <property type="entry name" value="U-BOX DOMAIN-CONTAINING PROTEIN 62"/>
    <property type="match status" value="1"/>
</dbReference>
<feature type="compositionally biased region" description="Basic and acidic residues" evidence="1">
    <location>
        <begin position="437"/>
        <end position="447"/>
    </location>
</feature>
<dbReference type="SUPFAM" id="SSF57850">
    <property type="entry name" value="RING/U-box"/>
    <property type="match status" value="1"/>
</dbReference>
<feature type="domain" description="PUB 62/63 C-terminal" evidence="2">
    <location>
        <begin position="443"/>
        <end position="488"/>
    </location>
</feature>
<dbReference type="InterPro" id="IPR057649">
    <property type="entry name" value="PUB62-63_C"/>
</dbReference>
<dbReference type="Proteomes" id="UP001605036">
    <property type="component" value="Unassembled WGS sequence"/>
</dbReference>
<dbReference type="AlphaFoldDB" id="A0ABD1YVC0"/>
<evidence type="ECO:0000313" key="4">
    <source>
        <dbReference type="Proteomes" id="UP001605036"/>
    </source>
</evidence>
<feature type="compositionally biased region" description="Polar residues" evidence="1">
    <location>
        <begin position="127"/>
        <end position="136"/>
    </location>
</feature>
<comment type="caution">
    <text evidence="3">The sequence shown here is derived from an EMBL/GenBank/DDBJ whole genome shotgun (WGS) entry which is preliminary data.</text>
</comment>
<accession>A0ABD1YVC0</accession>
<keyword evidence="4" id="KW-1185">Reference proteome</keyword>
<feature type="region of interest" description="Disordered" evidence="1">
    <location>
        <begin position="425"/>
        <end position="447"/>
    </location>
</feature>
<dbReference type="EMBL" id="JBHFFA010000003">
    <property type="protein sequence ID" value="KAL2634463.1"/>
    <property type="molecule type" value="Genomic_DNA"/>
</dbReference>
<feature type="region of interest" description="Disordered" evidence="1">
    <location>
        <begin position="85"/>
        <end position="136"/>
    </location>
</feature>
<dbReference type="Gene3D" id="3.30.40.10">
    <property type="entry name" value="Zinc/RING finger domain, C3HC4 (zinc finger)"/>
    <property type="match status" value="1"/>
</dbReference>
<proteinExistence type="predicted"/>
<evidence type="ECO:0000256" key="1">
    <source>
        <dbReference type="SAM" id="MobiDB-lite"/>
    </source>
</evidence>
<dbReference type="PANTHER" id="PTHR33644">
    <property type="entry name" value="U-BOX DOMAIN-CONTAINING PROTEIN 62-RELATED"/>
    <property type="match status" value="1"/>
</dbReference>
<evidence type="ECO:0000313" key="3">
    <source>
        <dbReference type="EMBL" id="KAL2634463.1"/>
    </source>
</evidence>
<evidence type="ECO:0000259" key="2">
    <source>
        <dbReference type="Pfam" id="PF23112"/>
    </source>
</evidence>
<name>A0ABD1YVC0_9MARC</name>
<gene>
    <name evidence="3" type="ORF">R1flu_005942</name>
</gene>
<dbReference type="InterPro" id="IPR013083">
    <property type="entry name" value="Znf_RING/FYVE/PHD"/>
</dbReference>
<dbReference type="Pfam" id="PF23112">
    <property type="entry name" value="PUB62-63_C"/>
    <property type="match status" value="1"/>
</dbReference>
<organism evidence="3 4">
    <name type="scientific">Riccia fluitans</name>
    <dbReference type="NCBI Taxonomy" id="41844"/>
    <lineage>
        <taxon>Eukaryota</taxon>
        <taxon>Viridiplantae</taxon>
        <taxon>Streptophyta</taxon>
        <taxon>Embryophyta</taxon>
        <taxon>Marchantiophyta</taxon>
        <taxon>Marchantiopsida</taxon>
        <taxon>Marchantiidae</taxon>
        <taxon>Marchantiales</taxon>
        <taxon>Ricciaceae</taxon>
        <taxon>Riccia</taxon>
    </lineage>
</organism>
<feature type="compositionally biased region" description="Basic and acidic residues" evidence="1">
    <location>
        <begin position="784"/>
        <end position="799"/>
    </location>
</feature>
<feature type="region of interest" description="Disordered" evidence="1">
    <location>
        <begin position="674"/>
        <end position="723"/>
    </location>
</feature>
<protein>
    <recommendedName>
        <fullName evidence="2">PUB 62/63 C-terminal domain-containing protein</fullName>
    </recommendedName>
</protein>